<dbReference type="PROSITE" id="PS51725">
    <property type="entry name" value="ABM"/>
    <property type="match status" value="1"/>
</dbReference>
<sequence>MDPTPEFPTTDHLRVIFRLRAEPGAGPRLRDAYERIRHEVARVEGYLGDQLCQSAHDPDEWVITSEWASPQHFATWEATAGHRALAAPLMACVTDRESRRYLVRATTRAPQRQEVGGTP</sequence>
<evidence type="ECO:0000259" key="1">
    <source>
        <dbReference type="PROSITE" id="PS51725"/>
    </source>
</evidence>
<evidence type="ECO:0000313" key="3">
    <source>
        <dbReference type="Proteomes" id="UP001225605"/>
    </source>
</evidence>
<protein>
    <submittedName>
        <fullName evidence="2">Antibiotic biosynthesis monooxygenase</fullName>
    </submittedName>
</protein>
<proteinExistence type="predicted"/>
<organism evidence="2 3">
    <name type="scientific">Saccharothrix yanglingensis</name>
    <dbReference type="NCBI Taxonomy" id="659496"/>
    <lineage>
        <taxon>Bacteria</taxon>
        <taxon>Bacillati</taxon>
        <taxon>Actinomycetota</taxon>
        <taxon>Actinomycetes</taxon>
        <taxon>Pseudonocardiales</taxon>
        <taxon>Pseudonocardiaceae</taxon>
        <taxon>Saccharothrix</taxon>
    </lineage>
</organism>
<dbReference type="Gene3D" id="3.30.70.100">
    <property type="match status" value="1"/>
</dbReference>
<keyword evidence="3" id="KW-1185">Reference proteome</keyword>
<dbReference type="SUPFAM" id="SSF54909">
    <property type="entry name" value="Dimeric alpha+beta barrel"/>
    <property type="match status" value="1"/>
</dbReference>
<dbReference type="GO" id="GO:0004497">
    <property type="term" value="F:monooxygenase activity"/>
    <property type="evidence" value="ECO:0007669"/>
    <property type="project" value="UniProtKB-KW"/>
</dbReference>
<dbReference type="EMBL" id="NSDM01000002">
    <property type="protein sequence ID" value="MDQ2583744.1"/>
    <property type="molecule type" value="Genomic_DNA"/>
</dbReference>
<dbReference type="Pfam" id="PF03992">
    <property type="entry name" value="ABM"/>
    <property type="match status" value="1"/>
</dbReference>
<keyword evidence="2" id="KW-0503">Monooxygenase</keyword>
<dbReference type="RefSeq" id="WP_306744857.1">
    <property type="nucleotide sequence ID" value="NZ_NSDM01000002.1"/>
</dbReference>
<dbReference type="InterPro" id="IPR011008">
    <property type="entry name" value="Dimeric_a/b-barrel"/>
</dbReference>
<gene>
    <name evidence="2" type="ORF">CKY47_07040</name>
</gene>
<dbReference type="InterPro" id="IPR007138">
    <property type="entry name" value="ABM_dom"/>
</dbReference>
<evidence type="ECO:0000313" key="2">
    <source>
        <dbReference type="EMBL" id="MDQ2583744.1"/>
    </source>
</evidence>
<reference evidence="2 3" key="1">
    <citation type="submission" date="2017-06" db="EMBL/GenBank/DDBJ databases">
        <title>Cultured bacterium strain Saccharothrix yanglingensis Hhs.015.</title>
        <authorList>
            <person name="Xia Y."/>
        </authorList>
    </citation>
    <scope>NUCLEOTIDE SEQUENCE [LARGE SCALE GENOMIC DNA]</scope>
    <source>
        <strain evidence="2 3">Hhs.015</strain>
    </source>
</reference>
<feature type="domain" description="ABM" evidence="1">
    <location>
        <begin position="13"/>
        <end position="102"/>
    </location>
</feature>
<keyword evidence="2" id="KW-0560">Oxidoreductase</keyword>
<name>A0ABU0WZJ1_9PSEU</name>
<comment type="caution">
    <text evidence="2">The sequence shown here is derived from an EMBL/GenBank/DDBJ whole genome shotgun (WGS) entry which is preliminary data.</text>
</comment>
<accession>A0ABU0WZJ1</accession>
<dbReference type="Proteomes" id="UP001225605">
    <property type="component" value="Unassembled WGS sequence"/>
</dbReference>